<evidence type="ECO:0000313" key="4">
    <source>
        <dbReference type="Proteomes" id="UP000270230"/>
    </source>
</evidence>
<evidence type="ECO:0000256" key="1">
    <source>
        <dbReference type="SAM" id="MobiDB-lite"/>
    </source>
</evidence>
<accession>A0A3M7BAG1</accession>
<sequence length="209" mass="23706">MDVVQDWAAYLLNDADLSHAPYLYRLYSAAGTAKSWLLPLIDQVSQKPDLATIALLLIIVLVSLKILDMLWQTLLFWMRFVRRLVLWGGIAALGLWFWSRGPDGVLEDVHYWQGQWSHEYGYWKEKERVARLARQGDVLHSSSLSNLQNTTPKSRIWQNGPSICQKMASSDSSSEEPSEYSGKECYDPLTLRNPASGESSSVESSEHSI</sequence>
<name>A0A3M7BAG1_HORWE</name>
<dbReference type="AlphaFoldDB" id="A0A3M7BAG1"/>
<dbReference type="Proteomes" id="UP000270230">
    <property type="component" value="Unassembled WGS sequence"/>
</dbReference>
<feature type="transmembrane region" description="Helical" evidence="2">
    <location>
        <begin position="80"/>
        <end position="98"/>
    </location>
</feature>
<dbReference type="EMBL" id="QWIN01001797">
    <property type="protein sequence ID" value="RMY36410.1"/>
    <property type="molecule type" value="Genomic_DNA"/>
</dbReference>
<feature type="transmembrane region" description="Helical" evidence="2">
    <location>
        <begin position="50"/>
        <end position="68"/>
    </location>
</feature>
<dbReference type="VEuPathDB" id="FungiDB:BTJ68_02742"/>
<protein>
    <submittedName>
        <fullName evidence="3">Uncharacterized protein</fullName>
    </submittedName>
</protein>
<organism evidence="3 4">
    <name type="scientific">Hortaea werneckii</name>
    <name type="common">Black yeast</name>
    <name type="synonym">Cladosporium werneckii</name>
    <dbReference type="NCBI Taxonomy" id="91943"/>
    <lineage>
        <taxon>Eukaryota</taxon>
        <taxon>Fungi</taxon>
        <taxon>Dikarya</taxon>
        <taxon>Ascomycota</taxon>
        <taxon>Pezizomycotina</taxon>
        <taxon>Dothideomycetes</taxon>
        <taxon>Dothideomycetidae</taxon>
        <taxon>Mycosphaerellales</taxon>
        <taxon>Teratosphaeriaceae</taxon>
        <taxon>Hortaea</taxon>
    </lineage>
</organism>
<keyword evidence="2" id="KW-0472">Membrane</keyword>
<feature type="region of interest" description="Disordered" evidence="1">
    <location>
        <begin position="165"/>
        <end position="209"/>
    </location>
</feature>
<proteinExistence type="predicted"/>
<keyword evidence="2" id="KW-0812">Transmembrane</keyword>
<evidence type="ECO:0000256" key="2">
    <source>
        <dbReference type="SAM" id="Phobius"/>
    </source>
</evidence>
<dbReference type="OrthoDB" id="3559694at2759"/>
<evidence type="ECO:0000313" key="3">
    <source>
        <dbReference type="EMBL" id="RMY36410.1"/>
    </source>
</evidence>
<comment type="caution">
    <text evidence="3">The sequence shown here is derived from an EMBL/GenBank/DDBJ whole genome shotgun (WGS) entry which is preliminary data.</text>
</comment>
<dbReference type="InterPro" id="IPR024316">
    <property type="entry name" value="APQ12"/>
</dbReference>
<keyword evidence="2" id="KW-1133">Transmembrane helix</keyword>
<reference evidence="3 4" key="1">
    <citation type="journal article" date="2018" name="BMC Genomics">
        <title>Genomic evidence for intraspecific hybridization in a clonal and extremely halotolerant yeast.</title>
        <authorList>
            <person name="Gostincar C."/>
            <person name="Stajich J.E."/>
            <person name="Zupancic J."/>
            <person name="Zalar P."/>
            <person name="Gunde-Cimerman N."/>
        </authorList>
    </citation>
    <scope>NUCLEOTIDE SEQUENCE [LARGE SCALE GENOMIC DNA]</scope>
    <source>
        <strain evidence="3 4">EXF-151</strain>
    </source>
</reference>
<dbReference type="Pfam" id="PF12716">
    <property type="entry name" value="Apq12"/>
    <property type="match status" value="1"/>
</dbReference>
<gene>
    <name evidence="3" type="ORF">D0865_13640</name>
</gene>